<evidence type="ECO:0000313" key="2">
    <source>
        <dbReference type="EMBL" id="KAG9440612.1"/>
    </source>
</evidence>
<protein>
    <recommendedName>
        <fullName evidence="4">Lecithin-cholesterol acyltransferase-like 1</fullName>
    </recommendedName>
</protein>
<evidence type="ECO:0000256" key="1">
    <source>
        <dbReference type="SAM" id="Phobius"/>
    </source>
</evidence>
<dbReference type="Pfam" id="PF02450">
    <property type="entry name" value="LCAT"/>
    <property type="match status" value="1"/>
</dbReference>
<evidence type="ECO:0008006" key="4">
    <source>
        <dbReference type="Google" id="ProtNLM"/>
    </source>
</evidence>
<dbReference type="Gene3D" id="3.40.50.1820">
    <property type="entry name" value="alpha/beta hydrolase"/>
    <property type="match status" value="2"/>
</dbReference>
<gene>
    <name evidence="2" type="ORF">H6P81_020777</name>
</gene>
<name>A0AAV7DYJ7_ARIFI</name>
<organism evidence="2 3">
    <name type="scientific">Aristolochia fimbriata</name>
    <name type="common">White veined hardy Dutchman's pipe vine</name>
    <dbReference type="NCBI Taxonomy" id="158543"/>
    <lineage>
        <taxon>Eukaryota</taxon>
        <taxon>Viridiplantae</taxon>
        <taxon>Streptophyta</taxon>
        <taxon>Embryophyta</taxon>
        <taxon>Tracheophyta</taxon>
        <taxon>Spermatophyta</taxon>
        <taxon>Magnoliopsida</taxon>
        <taxon>Magnoliidae</taxon>
        <taxon>Piperales</taxon>
        <taxon>Aristolochiaceae</taxon>
        <taxon>Aristolochia</taxon>
    </lineage>
</organism>
<proteinExistence type="predicted"/>
<dbReference type="PANTHER" id="PTHR11440">
    <property type="entry name" value="LECITHIN-CHOLESTEROL ACYLTRANSFERASE-RELATED"/>
    <property type="match status" value="1"/>
</dbReference>
<dbReference type="Proteomes" id="UP000825729">
    <property type="component" value="Unassembled WGS sequence"/>
</dbReference>
<dbReference type="SUPFAM" id="SSF53474">
    <property type="entry name" value="alpha/beta-Hydrolases"/>
    <property type="match status" value="1"/>
</dbReference>
<dbReference type="InterPro" id="IPR029058">
    <property type="entry name" value="AB_hydrolase_fold"/>
</dbReference>
<accession>A0AAV7DYJ7</accession>
<dbReference type="EMBL" id="JAINDJ010000008">
    <property type="protein sequence ID" value="KAG9440612.1"/>
    <property type="molecule type" value="Genomic_DNA"/>
</dbReference>
<evidence type="ECO:0000313" key="3">
    <source>
        <dbReference type="Proteomes" id="UP000825729"/>
    </source>
</evidence>
<comment type="caution">
    <text evidence="2">The sequence shown here is derived from an EMBL/GenBank/DDBJ whole genome shotgun (WGS) entry which is preliminary data.</text>
</comment>
<dbReference type="GO" id="GO:0006629">
    <property type="term" value="P:lipid metabolic process"/>
    <property type="evidence" value="ECO:0007669"/>
    <property type="project" value="InterPro"/>
</dbReference>
<feature type="transmembrane region" description="Helical" evidence="1">
    <location>
        <begin position="7"/>
        <end position="26"/>
    </location>
</feature>
<keyword evidence="1" id="KW-0472">Membrane</keyword>
<dbReference type="AlphaFoldDB" id="A0AAV7DYJ7"/>
<dbReference type="InterPro" id="IPR003386">
    <property type="entry name" value="LACT/PDAT_acylTrfase"/>
</dbReference>
<reference evidence="2 3" key="1">
    <citation type="submission" date="2021-07" db="EMBL/GenBank/DDBJ databases">
        <title>The Aristolochia fimbriata genome: insights into angiosperm evolution, floral development and chemical biosynthesis.</title>
        <authorList>
            <person name="Jiao Y."/>
        </authorList>
    </citation>
    <scope>NUCLEOTIDE SEQUENCE [LARGE SCALE GENOMIC DNA]</scope>
    <source>
        <strain evidence="2">IBCAS-2021</strain>
        <tissue evidence="2">Leaf</tissue>
    </source>
</reference>
<keyword evidence="1" id="KW-1133">Transmembrane helix</keyword>
<keyword evidence="1" id="KW-0812">Transmembrane</keyword>
<dbReference type="GO" id="GO:0008374">
    <property type="term" value="F:O-acyltransferase activity"/>
    <property type="evidence" value="ECO:0007669"/>
    <property type="project" value="InterPro"/>
</dbReference>
<sequence length="440" mass="48738">MKEKRPCSNITALISVIVMIMALTLLQAPACMGGGGGDLHPLILVPGSGGNQLEARLTKEYRASSLLCRLDRGKRDDGWFRLWFDPAVLVPPLLRCFSDRMMLYFDSAADDYRNAPGVETRVADFGSTRSLLYLDPNLKHITDYMATLVETLQGIGYRDGDNLFGAPYDFRYGLAAEGHPSRVGSQFLHDLKELVERASESNGGKPVILVSHSLGGLFVLHLLNRNPLPWRRKFVKHFVALSAPWGGTVQEMLTFASGYSLGVPLVNPLQVRKEQRSSESNLWLLPSPSLFGRKPLVITPKRTYSALDMERFLEDIGFEEGVYPYESRILPLTERAIAPRVPVTCLIGSGVKTPETLFYGREGFDKQPDVVYGDGDGTVNMASLVALETEWSNSNVTEQPLKVIKLPRVSHTAILKDETALREIVAVILSINSVVLYGNQ</sequence>
<keyword evidence="3" id="KW-1185">Reference proteome</keyword>